<accession>A0ABY5RMF3</accession>
<sequence>MHPRVSIIIPTYNAAAHIGRALQSARLQTIEDIEIIVIDDGSSDATAEIVARVADADCRVLYIARRQNGGPSAARNDGIEKASGEWIAVLDADDEMASNRLERLLELGGATSADIVADNIIVSPEAHYAKGHHRKGRPALPSSGLPYHFSVDAVEYIRRNMMLTSGFKLGYLKPMFRRDMLRASGLFYDTDVRIGEDYLLCLQALLTGARFVVTSEALYRYWVNPGSLSSKLTKRDILALQKAQHSVVALCTNEPLRRQLAAYDRHLIELLMYTDFVETLKHGRLHQAAASALLRPRLWRHIIRGGSEAITKRARRIFLV</sequence>
<protein>
    <submittedName>
        <fullName evidence="2">Glycosyltransferase</fullName>
    </submittedName>
</protein>
<proteinExistence type="predicted"/>
<dbReference type="InterPro" id="IPR050834">
    <property type="entry name" value="Glycosyltransf_2"/>
</dbReference>
<keyword evidence="3" id="KW-1185">Reference proteome</keyword>
<dbReference type="Proteomes" id="UP001017257">
    <property type="component" value="Chromosome"/>
</dbReference>
<dbReference type="SUPFAM" id="SSF53448">
    <property type="entry name" value="Nucleotide-diphospho-sugar transferases"/>
    <property type="match status" value="1"/>
</dbReference>
<dbReference type="Pfam" id="PF00535">
    <property type="entry name" value="Glycos_transf_2"/>
    <property type="match status" value="1"/>
</dbReference>
<evidence type="ECO:0000259" key="1">
    <source>
        <dbReference type="Pfam" id="PF00535"/>
    </source>
</evidence>
<dbReference type="PANTHER" id="PTHR43685:SF2">
    <property type="entry name" value="GLYCOSYLTRANSFERASE 2-LIKE DOMAIN-CONTAINING PROTEIN"/>
    <property type="match status" value="1"/>
</dbReference>
<name>A0ABY5RMF3_9HYPH</name>
<organism evidence="2 3">
    <name type="scientific">Microvirga terrae</name>
    <dbReference type="NCBI Taxonomy" id="2740529"/>
    <lineage>
        <taxon>Bacteria</taxon>
        <taxon>Pseudomonadati</taxon>
        <taxon>Pseudomonadota</taxon>
        <taxon>Alphaproteobacteria</taxon>
        <taxon>Hyphomicrobiales</taxon>
        <taxon>Methylobacteriaceae</taxon>
        <taxon>Microvirga</taxon>
    </lineage>
</organism>
<dbReference type="EMBL" id="CP102845">
    <property type="protein sequence ID" value="UVF18410.1"/>
    <property type="molecule type" value="Genomic_DNA"/>
</dbReference>
<gene>
    <name evidence="2" type="ORF">HPT29_018140</name>
</gene>
<dbReference type="CDD" id="cd00761">
    <property type="entry name" value="Glyco_tranf_GTA_type"/>
    <property type="match status" value="1"/>
</dbReference>
<feature type="domain" description="Glycosyltransferase 2-like" evidence="1">
    <location>
        <begin position="6"/>
        <end position="142"/>
    </location>
</feature>
<dbReference type="RefSeq" id="WP_173947171.1">
    <property type="nucleotide sequence ID" value="NZ_CP102845.1"/>
</dbReference>
<evidence type="ECO:0000313" key="2">
    <source>
        <dbReference type="EMBL" id="UVF18410.1"/>
    </source>
</evidence>
<dbReference type="Gene3D" id="3.90.550.10">
    <property type="entry name" value="Spore Coat Polysaccharide Biosynthesis Protein SpsA, Chain A"/>
    <property type="match status" value="1"/>
</dbReference>
<dbReference type="InterPro" id="IPR029044">
    <property type="entry name" value="Nucleotide-diphossugar_trans"/>
</dbReference>
<dbReference type="InterPro" id="IPR001173">
    <property type="entry name" value="Glyco_trans_2-like"/>
</dbReference>
<dbReference type="PANTHER" id="PTHR43685">
    <property type="entry name" value="GLYCOSYLTRANSFERASE"/>
    <property type="match status" value="1"/>
</dbReference>
<reference evidence="2" key="1">
    <citation type="submission" date="2022-08" db="EMBL/GenBank/DDBJ databases">
        <title>Microvirga terrae sp. nov., isolated from soil.</title>
        <authorList>
            <person name="Kim K.H."/>
            <person name="Seo Y.L."/>
            <person name="Kim J.M."/>
            <person name="Lee J.K."/>
            <person name="Han D.M."/>
            <person name="Jeon C.O."/>
        </authorList>
    </citation>
    <scope>NUCLEOTIDE SEQUENCE</scope>
    <source>
        <strain evidence="2">R24</strain>
    </source>
</reference>
<evidence type="ECO:0000313" key="3">
    <source>
        <dbReference type="Proteomes" id="UP001017257"/>
    </source>
</evidence>